<dbReference type="InterPro" id="IPR017441">
    <property type="entry name" value="Protein_kinase_ATP_BS"/>
</dbReference>
<dbReference type="SUPFAM" id="SSF56112">
    <property type="entry name" value="Protein kinase-like (PK-like)"/>
    <property type="match status" value="1"/>
</dbReference>
<evidence type="ECO:0000256" key="1">
    <source>
        <dbReference type="ARBA" id="ARBA00012513"/>
    </source>
</evidence>
<dbReference type="EC" id="2.7.11.1" evidence="1"/>
<comment type="catalytic activity">
    <reaction evidence="8">
        <text>L-seryl-[protein] + ATP = O-phospho-L-seryl-[protein] + ADP + H(+)</text>
        <dbReference type="Rhea" id="RHEA:17989"/>
        <dbReference type="Rhea" id="RHEA-COMP:9863"/>
        <dbReference type="Rhea" id="RHEA-COMP:11604"/>
        <dbReference type="ChEBI" id="CHEBI:15378"/>
        <dbReference type="ChEBI" id="CHEBI:29999"/>
        <dbReference type="ChEBI" id="CHEBI:30616"/>
        <dbReference type="ChEBI" id="CHEBI:83421"/>
        <dbReference type="ChEBI" id="CHEBI:456216"/>
        <dbReference type="EC" id="2.7.11.1"/>
    </reaction>
</comment>
<keyword evidence="5" id="KW-0418">Kinase</keyword>
<evidence type="ECO:0000256" key="3">
    <source>
        <dbReference type="ARBA" id="ARBA00022679"/>
    </source>
</evidence>
<feature type="compositionally biased region" description="Polar residues" evidence="10">
    <location>
        <begin position="90"/>
        <end position="114"/>
    </location>
</feature>
<dbReference type="EMBL" id="OZ022408">
    <property type="protein sequence ID" value="CAK9439127.1"/>
    <property type="molecule type" value="Genomic_DNA"/>
</dbReference>
<dbReference type="InterPro" id="IPR000719">
    <property type="entry name" value="Prot_kinase_dom"/>
</dbReference>
<dbReference type="PROSITE" id="PS00107">
    <property type="entry name" value="PROTEIN_KINASE_ATP"/>
    <property type="match status" value="1"/>
</dbReference>
<evidence type="ECO:0000256" key="9">
    <source>
        <dbReference type="PROSITE-ProRule" id="PRU10141"/>
    </source>
</evidence>
<feature type="compositionally biased region" description="Low complexity" evidence="10">
    <location>
        <begin position="64"/>
        <end position="73"/>
    </location>
</feature>
<organism evidence="12 13">
    <name type="scientific">Lodderomyces beijingensis</name>
    <dbReference type="NCBI Taxonomy" id="1775926"/>
    <lineage>
        <taxon>Eukaryota</taxon>
        <taxon>Fungi</taxon>
        <taxon>Dikarya</taxon>
        <taxon>Ascomycota</taxon>
        <taxon>Saccharomycotina</taxon>
        <taxon>Pichiomycetes</taxon>
        <taxon>Debaryomycetaceae</taxon>
        <taxon>Candida/Lodderomyces clade</taxon>
        <taxon>Lodderomyces</taxon>
    </lineage>
</organism>
<feature type="region of interest" description="Disordered" evidence="10">
    <location>
        <begin position="1"/>
        <end position="119"/>
    </location>
</feature>
<dbReference type="SMART" id="SM00220">
    <property type="entry name" value="S_TKc"/>
    <property type="match status" value="1"/>
</dbReference>
<keyword evidence="6 9" id="KW-0067">ATP-binding</keyword>
<proteinExistence type="predicted"/>
<dbReference type="GeneID" id="92208547"/>
<evidence type="ECO:0000313" key="13">
    <source>
        <dbReference type="Proteomes" id="UP001497383"/>
    </source>
</evidence>
<dbReference type="RefSeq" id="XP_066830289.1">
    <property type="nucleotide sequence ID" value="XM_066973452.1"/>
</dbReference>
<accession>A0ABP0ZP52</accession>
<feature type="binding site" evidence="9">
    <location>
        <position position="203"/>
    </location>
    <ligand>
        <name>ATP</name>
        <dbReference type="ChEBI" id="CHEBI:30616"/>
    </ligand>
</feature>
<keyword evidence="13" id="KW-1185">Reference proteome</keyword>
<evidence type="ECO:0000256" key="10">
    <source>
        <dbReference type="SAM" id="MobiDB-lite"/>
    </source>
</evidence>
<evidence type="ECO:0000256" key="4">
    <source>
        <dbReference type="ARBA" id="ARBA00022741"/>
    </source>
</evidence>
<dbReference type="Pfam" id="PF00069">
    <property type="entry name" value="Pkinase"/>
    <property type="match status" value="1"/>
</dbReference>
<evidence type="ECO:0000259" key="11">
    <source>
        <dbReference type="PROSITE" id="PS50011"/>
    </source>
</evidence>
<feature type="compositionally biased region" description="Low complexity" evidence="10">
    <location>
        <begin position="36"/>
        <end position="48"/>
    </location>
</feature>
<evidence type="ECO:0000313" key="12">
    <source>
        <dbReference type="EMBL" id="CAK9439127.1"/>
    </source>
</evidence>
<dbReference type="InterPro" id="IPR011009">
    <property type="entry name" value="Kinase-like_dom_sf"/>
</dbReference>
<keyword evidence="3" id="KW-0808">Transferase</keyword>
<feature type="domain" description="Protein kinase" evidence="11">
    <location>
        <begin position="172"/>
        <end position="498"/>
    </location>
</feature>
<gene>
    <name evidence="12" type="ORF">LODBEIA_P33510</name>
</gene>
<reference evidence="12 13" key="1">
    <citation type="submission" date="2024-03" db="EMBL/GenBank/DDBJ databases">
        <authorList>
            <person name="Brejova B."/>
        </authorList>
    </citation>
    <scope>NUCLEOTIDE SEQUENCE [LARGE SCALE GENOMIC DNA]</scope>
    <source>
        <strain evidence="12 13">CBS 14171</strain>
    </source>
</reference>
<feature type="region of interest" description="Disordered" evidence="10">
    <location>
        <begin position="131"/>
        <end position="168"/>
    </location>
</feature>
<name>A0ABP0ZP52_9ASCO</name>
<keyword evidence="2" id="KW-0723">Serine/threonine-protein kinase</keyword>
<dbReference type="PROSITE" id="PS00108">
    <property type="entry name" value="PROTEIN_KINASE_ST"/>
    <property type="match status" value="1"/>
</dbReference>
<keyword evidence="4 9" id="KW-0547">Nucleotide-binding</keyword>
<sequence>MPLKNIFNSSSSSSSLADEQQSTSPHRSMLRKKHSSSTISPSSTASSINKRPSHTNTNATATVQQQQQQQQPHQHQHQQPHHYQQQTHQRNGANNIPSGRSSPAFSPASSTNDVANKEHHTLSLKRFFKKLKPHDSSSSSSSSKSKHPHQYTAGAGKPDPLPSTADLFKKYGQPGKLLGTGASGSVNLLTSKTDPSTVYAVKKFRSRLPSEQEADYKTKVQNEYKVGEFLVHQNVIHTFDLIKDYSHTNSKIVDPDYYIVMEYCPFDFFNLVMSGLMETREVACYFKQIVNGVHFLHENGLAHRDLKLDNCVVNPRGVLKLIDFGSAIQFRKEVPSGYYVTDSDIMLSPKHKLIMARGVVGSDPYLSPEVFEPMGIGYDPRTADVWSIAIIYCCMILKRFPWKLPKLSDPSYKSFAGPQLNIHNGSIEEDINNMHLDNHSNNSNSGDYRDRHAHHPPIGPERLLRLLPQDSRNVIKKMLVLDPKKRYLMSDVSNDPFVQSIQECKVIGQHHVDEHVISSSNHKHHLVSEEDLKKITQEKDRAKRLKEAGMA</sequence>
<dbReference type="Proteomes" id="UP001497383">
    <property type="component" value="Chromosome 4"/>
</dbReference>
<evidence type="ECO:0000256" key="7">
    <source>
        <dbReference type="ARBA" id="ARBA00047899"/>
    </source>
</evidence>
<evidence type="ECO:0000256" key="5">
    <source>
        <dbReference type="ARBA" id="ARBA00022777"/>
    </source>
</evidence>
<feature type="compositionally biased region" description="Polar residues" evidence="10">
    <location>
        <begin position="54"/>
        <end position="63"/>
    </location>
</feature>
<comment type="catalytic activity">
    <reaction evidence="7">
        <text>L-threonyl-[protein] + ATP = O-phospho-L-threonyl-[protein] + ADP + H(+)</text>
        <dbReference type="Rhea" id="RHEA:46608"/>
        <dbReference type="Rhea" id="RHEA-COMP:11060"/>
        <dbReference type="Rhea" id="RHEA-COMP:11605"/>
        <dbReference type="ChEBI" id="CHEBI:15378"/>
        <dbReference type="ChEBI" id="CHEBI:30013"/>
        <dbReference type="ChEBI" id="CHEBI:30616"/>
        <dbReference type="ChEBI" id="CHEBI:61977"/>
        <dbReference type="ChEBI" id="CHEBI:456216"/>
        <dbReference type="EC" id="2.7.11.1"/>
    </reaction>
</comment>
<dbReference type="InterPro" id="IPR008271">
    <property type="entry name" value="Ser/Thr_kinase_AS"/>
</dbReference>
<dbReference type="PROSITE" id="PS50011">
    <property type="entry name" value="PROTEIN_KINASE_DOM"/>
    <property type="match status" value="1"/>
</dbReference>
<evidence type="ECO:0000256" key="6">
    <source>
        <dbReference type="ARBA" id="ARBA00022840"/>
    </source>
</evidence>
<dbReference type="Gene3D" id="1.10.510.10">
    <property type="entry name" value="Transferase(Phosphotransferase) domain 1"/>
    <property type="match status" value="1"/>
</dbReference>
<dbReference type="PANTHER" id="PTHR24343">
    <property type="entry name" value="SERINE/THREONINE KINASE"/>
    <property type="match status" value="1"/>
</dbReference>
<protein>
    <recommendedName>
        <fullName evidence="1">non-specific serine/threonine protein kinase</fullName>
        <ecNumber evidence="1">2.7.11.1</ecNumber>
    </recommendedName>
</protein>
<evidence type="ECO:0000256" key="2">
    <source>
        <dbReference type="ARBA" id="ARBA00022527"/>
    </source>
</evidence>
<dbReference type="SUPFAM" id="SSF81995">
    <property type="entry name" value="beta-sandwich domain of Sec23/24"/>
    <property type="match status" value="1"/>
</dbReference>
<dbReference type="PANTHER" id="PTHR24343:SF137">
    <property type="entry name" value="SERINE_THREONINE-PROTEIN KINASE HRK1"/>
    <property type="match status" value="1"/>
</dbReference>
<evidence type="ECO:0000256" key="8">
    <source>
        <dbReference type="ARBA" id="ARBA00048679"/>
    </source>
</evidence>
<feature type="compositionally biased region" description="Polar residues" evidence="10">
    <location>
        <begin position="16"/>
        <end position="26"/>
    </location>
</feature>